<dbReference type="SUPFAM" id="SSF111369">
    <property type="entry name" value="HlyD-like secretion proteins"/>
    <property type="match status" value="1"/>
</dbReference>
<sequence length="350" mass="39290">MKRIWFAALLLTAACSSDDQQANTSKDKLVKAIRTESSTQTKVRTFSGITEPNKEVNLSFRVSGPLSQFNMEEGQAIKRGERLGVIDTRDFKINLQKAEAQFEQAKAEMERTERLKAKNNVSQQQYEYAKATFLNATANLEAAQNALKDTQLNSPFSGYVKSVMTEKGEHINAKQSVLIVQDFSAVKVRCNIPASLAMQQENIEKVSVRFDEFPNKEFEAIIKEIGRDANALNNAYPMILEIENKNNELIGSMSAAVDIKMQSDTKSSIQVPSTAIMGLPLGGAYVWAFNAKDNQLQKVDAKVNQLNNDDWVEVELQSEQWDWIVSAGGCYLHEGQKVRVQEEVRHISMR</sequence>
<dbReference type="PANTHER" id="PTHR30469:SF20">
    <property type="entry name" value="EFFLUX RND TRANSPORTER PERIPLASMIC ADAPTOR SUBUNIT"/>
    <property type="match status" value="1"/>
</dbReference>
<dbReference type="Pfam" id="PF25876">
    <property type="entry name" value="HH_MFP_RND"/>
    <property type="match status" value="1"/>
</dbReference>
<feature type="domain" description="Multidrug resistance protein MdtA-like barrel-sandwich hybrid" evidence="4">
    <location>
        <begin position="56"/>
        <end position="180"/>
    </location>
</feature>
<accession>A0A316A3C7</accession>
<feature type="coiled-coil region" evidence="2">
    <location>
        <begin position="88"/>
        <end position="153"/>
    </location>
</feature>
<dbReference type="NCBIfam" id="TIGR01730">
    <property type="entry name" value="RND_mfp"/>
    <property type="match status" value="1"/>
</dbReference>
<evidence type="ECO:0000313" key="6">
    <source>
        <dbReference type="Proteomes" id="UP000245535"/>
    </source>
</evidence>
<dbReference type="AlphaFoldDB" id="A0A316A3C7"/>
<evidence type="ECO:0000259" key="3">
    <source>
        <dbReference type="Pfam" id="PF25876"/>
    </source>
</evidence>
<comment type="caution">
    <text evidence="5">The sequence shown here is derived from an EMBL/GenBank/DDBJ whole genome shotgun (WGS) entry which is preliminary data.</text>
</comment>
<name>A0A316A3C7_SEDFL</name>
<dbReference type="PROSITE" id="PS51257">
    <property type="entry name" value="PROKAR_LIPOPROTEIN"/>
    <property type="match status" value="1"/>
</dbReference>
<dbReference type="GO" id="GO:0015562">
    <property type="term" value="F:efflux transmembrane transporter activity"/>
    <property type="evidence" value="ECO:0007669"/>
    <property type="project" value="TreeGrafter"/>
</dbReference>
<dbReference type="PANTHER" id="PTHR30469">
    <property type="entry name" value="MULTIDRUG RESISTANCE PROTEIN MDTA"/>
    <property type="match status" value="1"/>
</dbReference>
<dbReference type="GO" id="GO:1990281">
    <property type="term" value="C:efflux pump complex"/>
    <property type="evidence" value="ECO:0007669"/>
    <property type="project" value="TreeGrafter"/>
</dbReference>
<dbReference type="OrthoDB" id="9784685at2"/>
<dbReference type="Gene3D" id="2.40.420.20">
    <property type="match status" value="1"/>
</dbReference>
<dbReference type="InterPro" id="IPR058625">
    <property type="entry name" value="MdtA-like_BSH"/>
</dbReference>
<reference evidence="5 6" key="1">
    <citation type="submission" date="2018-03" db="EMBL/GenBank/DDBJ databases">
        <title>Genomic Encyclopedia of Archaeal and Bacterial Type Strains, Phase II (KMG-II): from individual species to whole genera.</title>
        <authorList>
            <person name="Goeker M."/>
        </authorList>
    </citation>
    <scope>NUCLEOTIDE SEQUENCE [LARGE SCALE GENOMIC DNA]</scope>
    <source>
        <strain evidence="5 6">DSM 28229</strain>
    </source>
</reference>
<feature type="domain" description="Multidrug resistance protein MdtA-like alpha-helical hairpin" evidence="3">
    <location>
        <begin position="91"/>
        <end position="153"/>
    </location>
</feature>
<evidence type="ECO:0000256" key="2">
    <source>
        <dbReference type="SAM" id="Coils"/>
    </source>
</evidence>
<dbReference type="InterPro" id="IPR058624">
    <property type="entry name" value="MdtA-like_HH"/>
</dbReference>
<organism evidence="5 6">
    <name type="scientific">Sediminitomix flava</name>
    <dbReference type="NCBI Taxonomy" id="379075"/>
    <lineage>
        <taxon>Bacteria</taxon>
        <taxon>Pseudomonadati</taxon>
        <taxon>Bacteroidota</taxon>
        <taxon>Cytophagia</taxon>
        <taxon>Cytophagales</taxon>
        <taxon>Flammeovirgaceae</taxon>
        <taxon>Sediminitomix</taxon>
    </lineage>
</organism>
<evidence type="ECO:0000313" key="5">
    <source>
        <dbReference type="EMBL" id="PWJ44227.1"/>
    </source>
</evidence>
<dbReference type="Gene3D" id="2.40.50.100">
    <property type="match status" value="1"/>
</dbReference>
<dbReference type="Proteomes" id="UP000245535">
    <property type="component" value="Unassembled WGS sequence"/>
</dbReference>
<dbReference type="Pfam" id="PF25917">
    <property type="entry name" value="BSH_RND"/>
    <property type="match status" value="1"/>
</dbReference>
<evidence type="ECO:0000259" key="4">
    <source>
        <dbReference type="Pfam" id="PF25917"/>
    </source>
</evidence>
<gene>
    <name evidence="5" type="ORF">BC781_101577</name>
</gene>
<dbReference type="InterPro" id="IPR006143">
    <property type="entry name" value="RND_pump_MFP"/>
</dbReference>
<dbReference type="Gene3D" id="1.10.287.470">
    <property type="entry name" value="Helix hairpin bin"/>
    <property type="match status" value="1"/>
</dbReference>
<evidence type="ECO:0000256" key="1">
    <source>
        <dbReference type="ARBA" id="ARBA00009477"/>
    </source>
</evidence>
<dbReference type="RefSeq" id="WP_109615736.1">
    <property type="nucleotide sequence ID" value="NZ_QGDO01000001.1"/>
</dbReference>
<proteinExistence type="inferred from homology"/>
<keyword evidence="6" id="KW-1185">Reference proteome</keyword>
<protein>
    <submittedName>
        <fullName evidence="5">RND family efflux transporter MFP subunit</fullName>
    </submittedName>
</protein>
<dbReference type="EMBL" id="QGDO01000001">
    <property type="protein sequence ID" value="PWJ44227.1"/>
    <property type="molecule type" value="Genomic_DNA"/>
</dbReference>
<comment type="similarity">
    <text evidence="1">Belongs to the membrane fusion protein (MFP) (TC 8.A.1) family.</text>
</comment>
<keyword evidence="2" id="KW-0175">Coiled coil</keyword>
<dbReference type="Gene3D" id="2.40.30.170">
    <property type="match status" value="1"/>
</dbReference>